<comment type="subcellular location">
    <subcellularLocation>
        <location evidence="1">Cytoplasm</location>
    </subcellularLocation>
</comment>
<proteinExistence type="inferred from homology"/>
<dbReference type="InterPro" id="IPR001713">
    <property type="entry name" value="Prot_inh_stefin"/>
</dbReference>
<dbReference type="GO" id="GO:0005829">
    <property type="term" value="C:cytosol"/>
    <property type="evidence" value="ECO:0007669"/>
    <property type="project" value="TreeGrafter"/>
</dbReference>
<dbReference type="FunCoup" id="A0A6P3VD55">
    <property type="interactions" value="1026"/>
</dbReference>
<dbReference type="SUPFAM" id="SSF54403">
    <property type="entry name" value="Cystatin/monellin"/>
    <property type="match status" value="1"/>
</dbReference>
<reference evidence="12" key="1">
    <citation type="submission" date="2025-08" db="UniProtKB">
        <authorList>
            <consortium name="RefSeq"/>
        </authorList>
    </citation>
    <scope>IDENTIFICATION</scope>
</reference>
<sequence length="98" mass="11225">MMCGAPSTTQRAMAQTQDLADSVRTQLEEKENRKYSVFKAVSFKCQLMAGTNYFIKVDTGDENFLHLRVFKSLPHENKPLELAACRTNKSRNDQLAYF</sequence>
<dbReference type="Gene3D" id="3.10.450.10">
    <property type="match status" value="1"/>
</dbReference>
<comment type="similarity">
    <text evidence="2">Belongs to the cystatin family.</text>
</comment>
<dbReference type="GeneID" id="101584588"/>
<evidence type="ECO:0000256" key="5">
    <source>
        <dbReference type="ARBA" id="ARBA00022704"/>
    </source>
</evidence>
<dbReference type="RefSeq" id="XP_012372048.1">
    <property type="nucleotide sequence ID" value="XM_012516594.1"/>
</dbReference>
<dbReference type="PANTHER" id="PTHR11414">
    <property type="entry name" value="CYSTATIN FAMILY MEMBER"/>
    <property type="match status" value="1"/>
</dbReference>
<keyword evidence="6" id="KW-0007">Acetylation</keyword>
<dbReference type="OrthoDB" id="2429551at2759"/>
<evidence type="ECO:0000256" key="2">
    <source>
        <dbReference type="ARBA" id="ARBA00009403"/>
    </source>
</evidence>
<evidence type="ECO:0000259" key="10">
    <source>
        <dbReference type="SMART" id="SM00043"/>
    </source>
</evidence>
<gene>
    <name evidence="12" type="primary">LOC101584588</name>
</gene>
<name>A0A6P3VD55_OCTDE</name>
<dbReference type="PANTHER" id="PTHR11414:SF22">
    <property type="entry name" value="CYSTATIN-B"/>
    <property type="match status" value="1"/>
</dbReference>
<evidence type="ECO:0000256" key="7">
    <source>
        <dbReference type="ARBA" id="ARBA00040677"/>
    </source>
</evidence>
<evidence type="ECO:0000313" key="12">
    <source>
        <dbReference type="RefSeq" id="XP_012372048.1"/>
    </source>
</evidence>
<dbReference type="Proteomes" id="UP000515203">
    <property type="component" value="Unplaced"/>
</dbReference>
<protein>
    <recommendedName>
        <fullName evidence="7">Cystatin-B</fullName>
    </recommendedName>
    <alternativeName>
        <fullName evidence="8">Stefin-B</fullName>
    </alternativeName>
</protein>
<comment type="function">
    <text evidence="9">This is an intracellular thiol proteinase inhibitor.</text>
</comment>
<organism evidence="11 12">
    <name type="scientific">Octodon degus</name>
    <name type="common">Degu</name>
    <name type="synonym">Sciurus degus</name>
    <dbReference type="NCBI Taxonomy" id="10160"/>
    <lineage>
        <taxon>Eukaryota</taxon>
        <taxon>Metazoa</taxon>
        <taxon>Chordata</taxon>
        <taxon>Craniata</taxon>
        <taxon>Vertebrata</taxon>
        <taxon>Euteleostomi</taxon>
        <taxon>Mammalia</taxon>
        <taxon>Eutheria</taxon>
        <taxon>Euarchontoglires</taxon>
        <taxon>Glires</taxon>
        <taxon>Rodentia</taxon>
        <taxon>Hystricomorpha</taxon>
        <taxon>Octodontidae</taxon>
        <taxon>Octodon</taxon>
    </lineage>
</organism>
<dbReference type="SMART" id="SM00043">
    <property type="entry name" value="CY"/>
    <property type="match status" value="1"/>
</dbReference>
<keyword evidence="3" id="KW-0963">Cytoplasm</keyword>
<feature type="domain" description="Cystatin" evidence="10">
    <location>
        <begin position="1"/>
        <end position="98"/>
    </location>
</feature>
<dbReference type="PRINTS" id="PR00295">
    <property type="entry name" value="STEFINA"/>
</dbReference>
<evidence type="ECO:0000256" key="9">
    <source>
        <dbReference type="ARBA" id="ARBA00056152"/>
    </source>
</evidence>
<evidence type="ECO:0000256" key="4">
    <source>
        <dbReference type="ARBA" id="ARBA00022690"/>
    </source>
</evidence>
<keyword evidence="11" id="KW-1185">Reference proteome</keyword>
<evidence type="ECO:0000256" key="1">
    <source>
        <dbReference type="ARBA" id="ARBA00004496"/>
    </source>
</evidence>
<accession>A0A6P3VD55</accession>
<evidence type="ECO:0000313" key="11">
    <source>
        <dbReference type="Proteomes" id="UP000515203"/>
    </source>
</evidence>
<dbReference type="InterPro" id="IPR000010">
    <property type="entry name" value="Cystatin_dom"/>
</dbReference>
<dbReference type="InParanoid" id="A0A6P3VD55"/>
<dbReference type="CDD" id="cd00042">
    <property type="entry name" value="CY"/>
    <property type="match status" value="1"/>
</dbReference>
<dbReference type="AlphaFoldDB" id="A0A6P3VD55"/>
<dbReference type="Pfam" id="PF00031">
    <property type="entry name" value="Cystatin"/>
    <property type="match status" value="1"/>
</dbReference>
<evidence type="ECO:0000256" key="8">
    <source>
        <dbReference type="ARBA" id="ARBA00041437"/>
    </source>
</evidence>
<dbReference type="InterPro" id="IPR046350">
    <property type="entry name" value="Cystatin_sf"/>
</dbReference>
<keyword evidence="5" id="KW-0789">Thiol protease inhibitor</keyword>
<dbReference type="FunFam" id="3.10.450.10:FF:000001">
    <property type="entry name" value="Cystatin-A"/>
    <property type="match status" value="1"/>
</dbReference>
<dbReference type="GO" id="GO:0004869">
    <property type="term" value="F:cysteine-type endopeptidase inhibitor activity"/>
    <property type="evidence" value="ECO:0007669"/>
    <property type="project" value="UniProtKB-KW"/>
</dbReference>
<keyword evidence="4" id="KW-0646">Protease inhibitor</keyword>
<evidence type="ECO:0000256" key="3">
    <source>
        <dbReference type="ARBA" id="ARBA00022490"/>
    </source>
</evidence>
<evidence type="ECO:0000256" key="6">
    <source>
        <dbReference type="ARBA" id="ARBA00022990"/>
    </source>
</evidence>